<dbReference type="InterPro" id="IPR014043">
    <property type="entry name" value="Acyl_transferase_dom"/>
</dbReference>
<comment type="caution">
    <text evidence="9">The sequence shown here is derived from an EMBL/GenBank/DDBJ whole genome shotgun (WGS) entry which is preliminary data.</text>
</comment>
<dbReference type="GO" id="GO:0005829">
    <property type="term" value="C:cytosol"/>
    <property type="evidence" value="ECO:0007669"/>
    <property type="project" value="TreeGrafter"/>
</dbReference>
<comment type="similarity">
    <text evidence="6">Belongs to the fabD family.</text>
</comment>
<dbReference type="EMBL" id="NHSF01000018">
    <property type="protein sequence ID" value="MBK5929553.1"/>
    <property type="molecule type" value="Genomic_DNA"/>
</dbReference>
<dbReference type="PIRSF" id="PIRSF000446">
    <property type="entry name" value="Mct"/>
    <property type="match status" value="1"/>
</dbReference>
<dbReference type="SMART" id="SM00827">
    <property type="entry name" value="PKS_AT"/>
    <property type="match status" value="1"/>
</dbReference>
<evidence type="ECO:0000313" key="10">
    <source>
        <dbReference type="Proteomes" id="UP001296967"/>
    </source>
</evidence>
<gene>
    <name evidence="9" type="ORF">CCR82_03140</name>
</gene>
<reference evidence="9" key="1">
    <citation type="submission" date="2017-05" db="EMBL/GenBank/DDBJ databases">
        <authorList>
            <person name="Imhoff J.F."/>
            <person name="Rahn T."/>
            <person name="Kuenzel S."/>
            <person name="Neulinger S.C."/>
        </authorList>
    </citation>
    <scope>NUCLEOTIDE SEQUENCE</scope>
    <source>
        <strain evidence="9">DSM 4395</strain>
    </source>
</reference>
<dbReference type="Gene3D" id="3.30.70.250">
    <property type="entry name" value="Malonyl-CoA ACP transacylase, ACP-binding"/>
    <property type="match status" value="1"/>
</dbReference>
<dbReference type="RefSeq" id="WP_201243908.1">
    <property type="nucleotide sequence ID" value="NZ_NHSF01000018.1"/>
</dbReference>
<evidence type="ECO:0000256" key="3">
    <source>
        <dbReference type="ARBA" id="ARBA00022679"/>
    </source>
</evidence>
<sequence length="312" mass="32780">MHPAFFFPGQGSQALGLLAELAGAHPQVQATFDEASQILGRDLWQLAQEGPKEALDQTTNTQPVMLAAGVAVWRVWREQGGAMPSVMAGHSLGEYSALSCAGALTFEDALRLVAERARLMQAAVPEGAGAMAALLGLDDEAVGDLCRTQAQGQVLAPVNFNAPGQVVIAGERDTVQRAIEASKAAGAKRAVLLPVSVPSHCALMQDAAADLAARLERTELHLPSIPVIHNVTVETAESPAQIRSLLAQQLFSPVRWVETVQAVAERGVSLAIEAGPGKVLAGLNKRIDKRLTTLPVFDPDGLSHALEASAHV</sequence>
<dbReference type="GO" id="GO:0004314">
    <property type="term" value="F:[acyl-carrier-protein] S-malonyltransferase activity"/>
    <property type="evidence" value="ECO:0007669"/>
    <property type="project" value="UniProtKB-EC"/>
</dbReference>
<feature type="active site" evidence="7">
    <location>
        <position position="200"/>
    </location>
</feature>
<keyword evidence="10" id="KW-1185">Reference proteome</keyword>
<keyword evidence="3 6" id="KW-0808">Transferase</keyword>
<dbReference type="PANTHER" id="PTHR42681">
    <property type="entry name" value="MALONYL-COA-ACYL CARRIER PROTEIN TRANSACYLASE, MITOCHONDRIAL"/>
    <property type="match status" value="1"/>
</dbReference>
<evidence type="ECO:0000256" key="6">
    <source>
        <dbReference type="PIRNR" id="PIRNR000446"/>
    </source>
</evidence>
<dbReference type="FunFam" id="3.30.70.250:FF:000001">
    <property type="entry name" value="Malonyl CoA-acyl carrier protein transacylase"/>
    <property type="match status" value="1"/>
</dbReference>
<evidence type="ECO:0000313" key="9">
    <source>
        <dbReference type="EMBL" id="MBK5929553.1"/>
    </source>
</evidence>
<evidence type="ECO:0000256" key="2">
    <source>
        <dbReference type="ARBA" id="ARBA00018953"/>
    </source>
</evidence>
<dbReference type="Gene3D" id="3.40.366.10">
    <property type="entry name" value="Malonyl-Coenzyme A Acyl Carrier Protein, domain 2"/>
    <property type="match status" value="1"/>
</dbReference>
<keyword evidence="4 6" id="KW-0012">Acyltransferase</keyword>
<dbReference type="InterPro" id="IPR016035">
    <property type="entry name" value="Acyl_Trfase/lysoPLipase"/>
</dbReference>
<feature type="active site" evidence="7">
    <location>
        <position position="91"/>
    </location>
</feature>
<evidence type="ECO:0000256" key="7">
    <source>
        <dbReference type="PIRSR" id="PIRSR000446-1"/>
    </source>
</evidence>
<reference evidence="9" key="2">
    <citation type="journal article" date="2020" name="Microorganisms">
        <title>Osmotic Adaptation and Compatible Solute Biosynthesis of Phototrophic Bacteria as Revealed from Genome Analyses.</title>
        <authorList>
            <person name="Imhoff J.F."/>
            <person name="Rahn T."/>
            <person name="Kunzel S."/>
            <person name="Keller A."/>
            <person name="Neulinger S.C."/>
        </authorList>
    </citation>
    <scope>NUCLEOTIDE SEQUENCE</scope>
    <source>
        <strain evidence="9">DSM 4395</strain>
    </source>
</reference>
<evidence type="ECO:0000259" key="8">
    <source>
        <dbReference type="SMART" id="SM00827"/>
    </source>
</evidence>
<dbReference type="EC" id="2.3.1.39" evidence="1 6"/>
<dbReference type="Pfam" id="PF00698">
    <property type="entry name" value="Acyl_transf_1"/>
    <property type="match status" value="1"/>
</dbReference>
<accession>A0AAJ0UDP6</accession>
<comment type="catalytic activity">
    <reaction evidence="5 6">
        <text>holo-[ACP] + malonyl-CoA = malonyl-[ACP] + CoA</text>
        <dbReference type="Rhea" id="RHEA:41792"/>
        <dbReference type="Rhea" id="RHEA-COMP:9623"/>
        <dbReference type="Rhea" id="RHEA-COMP:9685"/>
        <dbReference type="ChEBI" id="CHEBI:57287"/>
        <dbReference type="ChEBI" id="CHEBI:57384"/>
        <dbReference type="ChEBI" id="CHEBI:64479"/>
        <dbReference type="ChEBI" id="CHEBI:78449"/>
        <dbReference type="EC" id="2.3.1.39"/>
    </reaction>
</comment>
<proteinExistence type="inferred from homology"/>
<dbReference type="NCBIfam" id="TIGR00128">
    <property type="entry name" value="fabD"/>
    <property type="match status" value="1"/>
</dbReference>
<evidence type="ECO:0000256" key="5">
    <source>
        <dbReference type="ARBA" id="ARBA00048462"/>
    </source>
</evidence>
<dbReference type="InterPro" id="IPR050858">
    <property type="entry name" value="Mal-CoA-ACP_Trans/PKS_FabD"/>
</dbReference>
<dbReference type="SUPFAM" id="SSF52151">
    <property type="entry name" value="FabD/lysophospholipase-like"/>
    <property type="match status" value="1"/>
</dbReference>
<dbReference type="GO" id="GO:0006633">
    <property type="term" value="P:fatty acid biosynthetic process"/>
    <property type="evidence" value="ECO:0007669"/>
    <property type="project" value="TreeGrafter"/>
</dbReference>
<feature type="domain" description="Malonyl-CoA:ACP transacylase (MAT)" evidence="8">
    <location>
        <begin position="6"/>
        <end position="301"/>
    </location>
</feature>
<evidence type="ECO:0000256" key="4">
    <source>
        <dbReference type="ARBA" id="ARBA00023315"/>
    </source>
</evidence>
<evidence type="ECO:0000256" key="1">
    <source>
        <dbReference type="ARBA" id="ARBA00013258"/>
    </source>
</evidence>
<dbReference type="InterPro" id="IPR024925">
    <property type="entry name" value="Malonyl_CoA-ACP_transAc"/>
</dbReference>
<dbReference type="SUPFAM" id="SSF55048">
    <property type="entry name" value="Probable ACP-binding domain of malonyl-CoA ACP transacylase"/>
    <property type="match status" value="1"/>
</dbReference>
<organism evidence="9 10">
    <name type="scientific">Halochromatium salexigens</name>
    <name type="common">Chromatium salexigens</name>
    <dbReference type="NCBI Taxonomy" id="49447"/>
    <lineage>
        <taxon>Bacteria</taxon>
        <taxon>Pseudomonadati</taxon>
        <taxon>Pseudomonadota</taxon>
        <taxon>Gammaproteobacteria</taxon>
        <taxon>Chromatiales</taxon>
        <taxon>Chromatiaceae</taxon>
        <taxon>Halochromatium</taxon>
    </lineage>
</organism>
<dbReference type="Proteomes" id="UP001296967">
    <property type="component" value="Unassembled WGS sequence"/>
</dbReference>
<dbReference type="InterPro" id="IPR016036">
    <property type="entry name" value="Malonyl_transacylase_ACP-bd"/>
</dbReference>
<dbReference type="InterPro" id="IPR004410">
    <property type="entry name" value="Malonyl_CoA-ACP_transAc_FabD"/>
</dbReference>
<protein>
    <recommendedName>
        <fullName evidence="2 6">Malonyl CoA-acyl carrier protein transacylase</fullName>
        <ecNumber evidence="1 6">2.3.1.39</ecNumber>
    </recommendedName>
</protein>
<name>A0AAJ0UDP6_HALSE</name>
<dbReference type="PANTHER" id="PTHR42681:SF1">
    <property type="entry name" value="MALONYL-COA-ACYL CARRIER PROTEIN TRANSACYLASE, MITOCHONDRIAL"/>
    <property type="match status" value="1"/>
</dbReference>
<dbReference type="AlphaFoldDB" id="A0AAJ0UDP6"/>
<dbReference type="InterPro" id="IPR001227">
    <property type="entry name" value="Ac_transferase_dom_sf"/>
</dbReference>